<protein>
    <submittedName>
        <fullName evidence="2">Uncharacterized protein</fullName>
    </submittedName>
</protein>
<feature type="region of interest" description="Disordered" evidence="1">
    <location>
        <begin position="1"/>
        <end position="21"/>
    </location>
</feature>
<feature type="compositionally biased region" description="Basic and acidic residues" evidence="1">
    <location>
        <begin position="10"/>
        <end position="21"/>
    </location>
</feature>
<evidence type="ECO:0000313" key="2">
    <source>
        <dbReference type="EMBL" id="KAK3689804.1"/>
    </source>
</evidence>
<keyword evidence="3" id="KW-1185">Reference proteome</keyword>
<organism evidence="2 3">
    <name type="scientific">Podospora appendiculata</name>
    <dbReference type="NCBI Taxonomy" id="314037"/>
    <lineage>
        <taxon>Eukaryota</taxon>
        <taxon>Fungi</taxon>
        <taxon>Dikarya</taxon>
        <taxon>Ascomycota</taxon>
        <taxon>Pezizomycotina</taxon>
        <taxon>Sordariomycetes</taxon>
        <taxon>Sordariomycetidae</taxon>
        <taxon>Sordariales</taxon>
        <taxon>Podosporaceae</taxon>
        <taxon>Podospora</taxon>
    </lineage>
</organism>
<evidence type="ECO:0000256" key="1">
    <source>
        <dbReference type="SAM" id="MobiDB-lite"/>
    </source>
</evidence>
<accession>A0AAE0XCM6</accession>
<dbReference type="Proteomes" id="UP001270362">
    <property type="component" value="Unassembled WGS sequence"/>
</dbReference>
<sequence>MTPSKQPKHHPQEEHAGHDAGIEYKRATFGKYGRHLGVIRQLWDAIDGQKDKRKARWTSKHSKRLTSLLEASSQLPREDWTFRVGSMQDCMPAAAPAYLMFDQVPNSGYTLPVDVDIVVVSNGAGQSRLAPVAKNGVPVLASRFFALPLVPTVLLNSFSTGADRATQILQLVVDDVGRFHHDVSTNSTPTSIHNQRPQPHQTPIIDHKSKILDHRKILVMDWSSADHDTAEVV</sequence>
<evidence type="ECO:0000313" key="3">
    <source>
        <dbReference type="Proteomes" id="UP001270362"/>
    </source>
</evidence>
<name>A0AAE0XCM6_9PEZI</name>
<dbReference type="EMBL" id="JAULSO010000002">
    <property type="protein sequence ID" value="KAK3689804.1"/>
    <property type="molecule type" value="Genomic_DNA"/>
</dbReference>
<gene>
    <name evidence="2" type="ORF">B0T22DRAFT_441259</name>
</gene>
<reference evidence="2" key="2">
    <citation type="submission" date="2023-06" db="EMBL/GenBank/DDBJ databases">
        <authorList>
            <consortium name="Lawrence Berkeley National Laboratory"/>
            <person name="Haridas S."/>
            <person name="Hensen N."/>
            <person name="Bonometti L."/>
            <person name="Westerberg I."/>
            <person name="Brannstrom I.O."/>
            <person name="Guillou S."/>
            <person name="Cros-Aarteil S."/>
            <person name="Calhoun S."/>
            <person name="Kuo A."/>
            <person name="Mondo S."/>
            <person name="Pangilinan J."/>
            <person name="Riley R."/>
            <person name="Labutti K."/>
            <person name="Andreopoulos B."/>
            <person name="Lipzen A."/>
            <person name="Chen C."/>
            <person name="Yanf M."/>
            <person name="Daum C."/>
            <person name="Ng V."/>
            <person name="Clum A."/>
            <person name="Steindorff A."/>
            <person name="Ohm R."/>
            <person name="Martin F."/>
            <person name="Silar P."/>
            <person name="Natvig D."/>
            <person name="Lalanne C."/>
            <person name="Gautier V."/>
            <person name="Ament-Velasquez S.L."/>
            <person name="Kruys A."/>
            <person name="Hutchinson M.I."/>
            <person name="Powell A.J."/>
            <person name="Barry K."/>
            <person name="Miller A.N."/>
            <person name="Grigoriev I.V."/>
            <person name="Debuchy R."/>
            <person name="Gladieux P."/>
            <person name="Thoren M.H."/>
            <person name="Johannesson H."/>
        </authorList>
    </citation>
    <scope>NUCLEOTIDE SEQUENCE</scope>
    <source>
        <strain evidence="2">CBS 314.62</strain>
    </source>
</reference>
<proteinExistence type="predicted"/>
<dbReference type="AlphaFoldDB" id="A0AAE0XCM6"/>
<comment type="caution">
    <text evidence="2">The sequence shown here is derived from an EMBL/GenBank/DDBJ whole genome shotgun (WGS) entry which is preliminary data.</text>
</comment>
<reference evidence="2" key="1">
    <citation type="journal article" date="2023" name="Mol. Phylogenet. Evol.">
        <title>Genome-scale phylogeny and comparative genomics of the fungal order Sordariales.</title>
        <authorList>
            <person name="Hensen N."/>
            <person name="Bonometti L."/>
            <person name="Westerberg I."/>
            <person name="Brannstrom I.O."/>
            <person name="Guillou S."/>
            <person name="Cros-Aarteil S."/>
            <person name="Calhoun S."/>
            <person name="Haridas S."/>
            <person name="Kuo A."/>
            <person name="Mondo S."/>
            <person name="Pangilinan J."/>
            <person name="Riley R."/>
            <person name="LaButti K."/>
            <person name="Andreopoulos B."/>
            <person name="Lipzen A."/>
            <person name="Chen C."/>
            <person name="Yan M."/>
            <person name="Daum C."/>
            <person name="Ng V."/>
            <person name="Clum A."/>
            <person name="Steindorff A."/>
            <person name="Ohm R.A."/>
            <person name="Martin F."/>
            <person name="Silar P."/>
            <person name="Natvig D.O."/>
            <person name="Lalanne C."/>
            <person name="Gautier V."/>
            <person name="Ament-Velasquez S.L."/>
            <person name="Kruys A."/>
            <person name="Hutchinson M.I."/>
            <person name="Powell A.J."/>
            <person name="Barry K."/>
            <person name="Miller A.N."/>
            <person name="Grigoriev I.V."/>
            <person name="Debuchy R."/>
            <person name="Gladieux P."/>
            <person name="Hiltunen Thoren M."/>
            <person name="Johannesson H."/>
        </authorList>
    </citation>
    <scope>NUCLEOTIDE SEQUENCE</scope>
    <source>
        <strain evidence="2">CBS 314.62</strain>
    </source>
</reference>